<sequence length="282" mass="31245">MSTAIFTRAIVRQIPDSIADHSEAHVYNEKHGLSPVEPIDLELAREDHAVYTQTLRDLGLDVTVLPADESLPDCPFVEDICVIAGNRALLTRPFSETRRGEAAAVKKVLIDLGLEVHQVDDEDAILEGGNIVFTGHEFFVGDSPISDINPGIEFMRKTFPEYPVHGIPLAEPEYHLKGVICMAAPGVMTVCENDWGFTAWKAIQEKSKFTYEPIWTPDSRIVDDHTCNVIYFNGNLIHCTEEEGPESVKIFAEKLPHLNRVEATVGELANVDSGLTCCSIIF</sequence>
<feature type="active site" description="Proton donor" evidence="3">
    <location>
        <position position="175"/>
    </location>
</feature>
<evidence type="ECO:0000313" key="5">
    <source>
        <dbReference type="RefSeq" id="XP_019616676.1"/>
    </source>
</evidence>
<comment type="similarity">
    <text evidence="1">Belongs to the DDAH family.</text>
</comment>
<name>A0A6P4YI35_BRABE</name>
<dbReference type="GO" id="GO:0000052">
    <property type="term" value="P:citrulline metabolic process"/>
    <property type="evidence" value="ECO:0007669"/>
    <property type="project" value="TreeGrafter"/>
</dbReference>
<dbReference type="InterPro" id="IPR033199">
    <property type="entry name" value="DDAH-like"/>
</dbReference>
<dbReference type="PANTHER" id="PTHR12737:SF9">
    <property type="entry name" value="DIMETHYLARGININASE"/>
    <property type="match status" value="1"/>
</dbReference>
<keyword evidence="2" id="KW-0378">Hydrolase</keyword>
<dbReference type="SUPFAM" id="SSF55909">
    <property type="entry name" value="Pentein"/>
    <property type="match status" value="1"/>
</dbReference>
<dbReference type="OrthoDB" id="10016839at2759"/>
<reference evidence="5" key="1">
    <citation type="submission" date="2025-08" db="UniProtKB">
        <authorList>
            <consortium name="RefSeq"/>
        </authorList>
    </citation>
    <scope>IDENTIFICATION</scope>
    <source>
        <tissue evidence="5">Gonad</tissue>
    </source>
</reference>
<protein>
    <submittedName>
        <fullName evidence="5">N(G),N(G)-dimethylarginine dimethylaminohydrolase 1-like</fullName>
    </submittedName>
</protein>
<dbReference type="Proteomes" id="UP000515135">
    <property type="component" value="Unplaced"/>
</dbReference>
<dbReference type="PANTHER" id="PTHR12737">
    <property type="entry name" value="DIMETHYLARGININE DIMETHYLAMINOHYDROLASE"/>
    <property type="match status" value="1"/>
</dbReference>
<proteinExistence type="inferred from homology"/>
<organism evidence="4 5">
    <name type="scientific">Branchiostoma belcheri</name>
    <name type="common">Amphioxus</name>
    <dbReference type="NCBI Taxonomy" id="7741"/>
    <lineage>
        <taxon>Eukaryota</taxon>
        <taxon>Metazoa</taxon>
        <taxon>Chordata</taxon>
        <taxon>Cephalochordata</taxon>
        <taxon>Leptocardii</taxon>
        <taxon>Amphioxiformes</taxon>
        <taxon>Branchiostomatidae</taxon>
        <taxon>Branchiostoma</taxon>
    </lineage>
</organism>
<dbReference type="AlphaFoldDB" id="A0A6P4YI35"/>
<evidence type="ECO:0000256" key="3">
    <source>
        <dbReference type="PIRSR" id="PIRSR633199-1"/>
    </source>
</evidence>
<evidence type="ECO:0000313" key="4">
    <source>
        <dbReference type="Proteomes" id="UP000515135"/>
    </source>
</evidence>
<feature type="active site" description="Nucleophile" evidence="3">
    <location>
        <position position="277"/>
    </location>
</feature>
<dbReference type="GO" id="GO:0006525">
    <property type="term" value="P:arginine metabolic process"/>
    <property type="evidence" value="ECO:0007669"/>
    <property type="project" value="TreeGrafter"/>
</dbReference>
<dbReference type="GeneID" id="109464182"/>
<dbReference type="FunFam" id="3.75.10.10:FF:000004">
    <property type="entry name" value="N(G),N(G)-dimethylarginine dimethylaminohydrolase 1"/>
    <property type="match status" value="1"/>
</dbReference>
<dbReference type="GO" id="GO:0016597">
    <property type="term" value="F:amino acid binding"/>
    <property type="evidence" value="ECO:0007669"/>
    <property type="project" value="TreeGrafter"/>
</dbReference>
<evidence type="ECO:0000256" key="1">
    <source>
        <dbReference type="ARBA" id="ARBA00008532"/>
    </source>
</evidence>
<dbReference type="Pfam" id="PF19420">
    <property type="entry name" value="DDAH_eukar"/>
    <property type="match status" value="1"/>
</dbReference>
<keyword evidence="4" id="KW-1185">Reference proteome</keyword>
<dbReference type="Gene3D" id="3.75.10.10">
    <property type="entry name" value="L-arginine/glycine Amidinotransferase, Chain A"/>
    <property type="match status" value="1"/>
</dbReference>
<gene>
    <name evidence="5" type="primary">LOC109464182</name>
</gene>
<dbReference type="GO" id="GO:0016403">
    <property type="term" value="F:dimethylargininase activity"/>
    <property type="evidence" value="ECO:0007669"/>
    <property type="project" value="TreeGrafter"/>
</dbReference>
<dbReference type="KEGG" id="bbel:109464182"/>
<dbReference type="GO" id="GO:0045429">
    <property type="term" value="P:positive regulation of nitric oxide biosynthetic process"/>
    <property type="evidence" value="ECO:0007669"/>
    <property type="project" value="TreeGrafter"/>
</dbReference>
<accession>A0A6P4YI35</accession>
<evidence type="ECO:0000256" key="2">
    <source>
        <dbReference type="ARBA" id="ARBA00022801"/>
    </source>
</evidence>
<dbReference type="RefSeq" id="XP_019616676.1">
    <property type="nucleotide sequence ID" value="XM_019761117.1"/>
</dbReference>